<evidence type="ECO:0000256" key="2">
    <source>
        <dbReference type="ARBA" id="ARBA00022741"/>
    </source>
</evidence>
<sequence length="529" mass="62132">MRKSYEQKQVYILMNQFFIVVFLCYAYMQNNIAGTENLVSLLIVSLIIIDGAYIGYVNIKDHITLSKFSNLLLLVSWQFLLSLNENQFFHTLSTLLSVVILYKTSLFLLFFFFQDTTYTYKKITDWTLKTICSFTIISIFINDRLFAVLFLCQFILSFGCMISLFLKHRKRMIFVLKSEKKHLLKSFAIIILPFTGYILLFTGRPEYLSNLGWYMMITLPLFSIHSITFKNKKIMEKYFSFKKGNLGIMSLFSLISIISLGMLFHFNVINFFIILHTIFLLVLLYFTLLYRDVKDTLLNSDTEESRMLQESFYTHSLMQVAKEEELKRDISNYLHDEILQDILSIKNMMHKSNKEEIHKMIVNTLDDLNLSIREQMQEYHPTLLKTLTLKENYIHSVEMIQQKYGMKNIKITFNCEEDLFLVDPYNLVIYRMLKELVTNALKHSKCSQLVLSLAQENDEIELIVKDNGVGLMDNEKHIPNNHRGLNSIKEQLFLLNGNMTISECHPSGLCIAIRIPMQGDDSYQYFINR</sequence>
<dbReference type="InterPro" id="IPR036890">
    <property type="entry name" value="HATPase_C_sf"/>
</dbReference>
<evidence type="ECO:0000256" key="5">
    <source>
        <dbReference type="ARBA" id="ARBA00023012"/>
    </source>
</evidence>
<protein>
    <submittedName>
        <fullName evidence="8">ATP-binding protein</fullName>
    </submittedName>
</protein>
<reference evidence="8 9" key="1">
    <citation type="submission" date="2024-02" db="EMBL/GenBank/DDBJ databases">
        <title>Seven novel Bacillus-like species.</title>
        <authorList>
            <person name="Liu G."/>
        </authorList>
    </citation>
    <scope>NUCLEOTIDE SEQUENCE [LARGE SCALE GENOMIC DNA]</scope>
    <source>
        <strain evidence="8 9">FJAT-52991</strain>
    </source>
</reference>
<evidence type="ECO:0000256" key="1">
    <source>
        <dbReference type="ARBA" id="ARBA00022679"/>
    </source>
</evidence>
<keyword evidence="2" id="KW-0547">Nucleotide-binding</keyword>
<dbReference type="PANTHER" id="PTHR24421">
    <property type="entry name" value="NITRATE/NITRITE SENSOR PROTEIN NARX-RELATED"/>
    <property type="match status" value="1"/>
</dbReference>
<dbReference type="RefSeq" id="WP_338751383.1">
    <property type="nucleotide sequence ID" value="NZ_CP147404.1"/>
</dbReference>
<keyword evidence="6" id="KW-1133">Transmembrane helix</keyword>
<dbReference type="CDD" id="cd16917">
    <property type="entry name" value="HATPase_UhpB-NarQ-NarX-like"/>
    <property type="match status" value="1"/>
</dbReference>
<evidence type="ECO:0000313" key="9">
    <source>
        <dbReference type="Proteomes" id="UP001387364"/>
    </source>
</evidence>
<dbReference type="InterPro" id="IPR050482">
    <property type="entry name" value="Sensor_HK_TwoCompSys"/>
</dbReference>
<keyword evidence="1" id="KW-0808">Transferase</keyword>
<proteinExistence type="predicted"/>
<dbReference type="Proteomes" id="UP001387364">
    <property type="component" value="Chromosome"/>
</dbReference>
<dbReference type="PROSITE" id="PS50109">
    <property type="entry name" value="HIS_KIN"/>
    <property type="match status" value="1"/>
</dbReference>
<feature type="transmembrane region" description="Helical" evidence="6">
    <location>
        <begin position="211"/>
        <end position="228"/>
    </location>
</feature>
<dbReference type="PANTHER" id="PTHR24421:SF60">
    <property type="entry name" value="SENSOR HISTIDINE KINASE COMP"/>
    <property type="match status" value="1"/>
</dbReference>
<name>A0ABZ2N5L7_9BACI</name>
<dbReference type="SUPFAM" id="SSF55874">
    <property type="entry name" value="ATPase domain of HSP90 chaperone/DNA topoisomerase II/histidine kinase"/>
    <property type="match status" value="1"/>
</dbReference>
<feature type="transmembrane region" description="Helical" evidence="6">
    <location>
        <begin position="40"/>
        <end position="59"/>
    </location>
</feature>
<feature type="transmembrane region" description="Helical" evidence="6">
    <location>
        <begin position="248"/>
        <end position="266"/>
    </location>
</feature>
<dbReference type="Pfam" id="PF02518">
    <property type="entry name" value="HATPase_c"/>
    <property type="match status" value="1"/>
</dbReference>
<accession>A0ABZ2N5L7</accession>
<dbReference type="InterPro" id="IPR005467">
    <property type="entry name" value="His_kinase_dom"/>
</dbReference>
<keyword evidence="9" id="KW-1185">Reference proteome</keyword>
<evidence type="ECO:0000256" key="6">
    <source>
        <dbReference type="SAM" id="Phobius"/>
    </source>
</evidence>
<dbReference type="EMBL" id="CP147404">
    <property type="protein sequence ID" value="WXB92660.1"/>
    <property type="molecule type" value="Genomic_DNA"/>
</dbReference>
<feature type="transmembrane region" description="Helical" evidence="6">
    <location>
        <begin position="95"/>
        <end position="113"/>
    </location>
</feature>
<gene>
    <name evidence="8" type="ORF">WDJ61_15725</name>
</gene>
<dbReference type="GO" id="GO:0005524">
    <property type="term" value="F:ATP binding"/>
    <property type="evidence" value="ECO:0007669"/>
    <property type="project" value="UniProtKB-KW"/>
</dbReference>
<organism evidence="8 9">
    <name type="scientific">Bacillus kandeliae</name>
    <dbReference type="NCBI Taxonomy" id="3129297"/>
    <lineage>
        <taxon>Bacteria</taxon>
        <taxon>Bacillati</taxon>
        <taxon>Bacillota</taxon>
        <taxon>Bacilli</taxon>
        <taxon>Bacillales</taxon>
        <taxon>Bacillaceae</taxon>
        <taxon>Bacillus</taxon>
    </lineage>
</organism>
<evidence type="ECO:0000256" key="4">
    <source>
        <dbReference type="ARBA" id="ARBA00022840"/>
    </source>
</evidence>
<keyword evidence="4 8" id="KW-0067">ATP-binding</keyword>
<feature type="transmembrane region" description="Helical" evidence="6">
    <location>
        <begin position="187"/>
        <end position="205"/>
    </location>
</feature>
<feature type="transmembrane region" description="Helical" evidence="6">
    <location>
        <begin position="272"/>
        <end position="290"/>
    </location>
</feature>
<dbReference type="Gene3D" id="3.30.565.10">
    <property type="entry name" value="Histidine kinase-like ATPase, C-terminal domain"/>
    <property type="match status" value="1"/>
</dbReference>
<keyword evidence="6" id="KW-0472">Membrane</keyword>
<keyword evidence="5" id="KW-0902">Two-component regulatory system</keyword>
<feature type="transmembrane region" description="Helical" evidence="6">
    <location>
        <begin position="12"/>
        <end position="28"/>
    </location>
</feature>
<keyword evidence="6" id="KW-0812">Transmembrane</keyword>
<dbReference type="InterPro" id="IPR003594">
    <property type="entry name" value="HATPase_dom"/>
</dbReference>
<evidence type="ECO:0000313" key="8">
    <source>
        <dbReference type="EMBL" id="WXB92660.1"/>
    </source>
</evidence>
<evidence type="ECO:0000259" key="7">
    <source>
        <dbReference type="PROSITE" id="PS50109"/>
    </source>
</evidence>
<evidence type="ECO:0000256" key="3">
    <source>
        <dbReference type="ARBA" id="ARBA00022777"/>
    </source>
</evidence>
<feature type="domain" description="Histidine kinase" evidence="7">
    <location>
        <begin position="333"/>
        <end position="519"/>
    </location>
</feature>
<keyword evidence="3" id="KW-0418">Kinase</keyword>
<feature type="transmembrane region" description="Helical" evidence="6">
    <location>
        <begin position="147"/>
        <end position="166"/>
    </location>
</feature>